<comment type="caution">
    <text evidence="2">The sequence shown here is derived from an EMBL/GenBank/DDBJ whole genome shotgun (WGS) entry which is preliminary data.</text>
</comment>
<feature type="region of interest" description="Disordered" evidence="1">
    <location>
        <begin position="34"/>
        <end position="57"/>
    </location>
</feature>
<accession>A0A1S9RWA8</accession>
<reference evidence="3" key="1">
    <citation type="submission" date="2015-09" db="EMBL/GenBank/DDBJ databases">
        <authorList>
            <person name="Fill T.P."/>
            <person name="Baretta J.F."/>
            <person name="de Almeida L.G."/>
            <person name="Rocha M."/>
            <person name="de Souza D.H."/>
            <person name="Malavazi I."/>
            <person name="Cerdeira L.T."/>
            <person name="Hong H."/>
            <person name="Samborskyy M."/>
            <person name="de Vasconcelos A.T."/>
            <person name="Leadlay P."/>
            <person name="Rodrigues-Filho E."/>
        </authorList>
    </citation>
    <scope>NUCLEOTIDE SEQUENCE [LARGE SCALE GENOMIC DNA]</scope>
    <source>
        <strain evidence="3">LaBioMMi 136</strain>
    </source>
</reference>
<feature type="compositionally biased region" description="Polar residues" evidence="1">
    <location>
        <begin position="43"/>
        <end position="57"/>
    </location>
</feature>
<dbReference type="Proteomes" id="UP000190744">
    <property type="component" value="Unassembled WGS sequence"/>
</dbReference>
<sequence length="128" mass="14454">MELNVGKEYFPAEEGRTEVHLEGLPMAYLRYHKKQQKLETKSPRSSKNTPSRCSRMKSNIIATQQYAHGQAQSEIIKSEHKHSVTLMDKDTRILIRGAGCFGTSTEYHLARRGNTSIGVIEPISPARL</sequence>
<dbReference type="Gene3D" id="3.50.50.60">
    <property type="entry name" value="FAD/NAD(P)-binding domain"/>
    <property type="match status" value="1"/>
</dbReference>
<evidence type="ECO:0000313" key="3">
    <source>
        <dbReference type="Proteomes" id="UP000190744"/>
    </source>
</evidence>
<dbReference type="EMBL" id="LJBN01000102">
    <property type="protein sequence ID" value="OOQ89823.1"/>
    <property type="molecule type" value="Genomic_DNA"/>
</dbReference>
<organism evidence="2 3">
    <name type="scientific">Penicillium brasilianum</name>
    <dbReference type="NCBI Taxonomy" id="104259"/>
    <lineage>
        <taxon>Eukaryota</taxon>
        <taxon>Fungi</taxon>
        <taxon>Dikarya</taxon>
        <taxon>Ascomycota</taxon>
        <taxon>Pezizomycotina</taxon>
        <taxon>Eurotiomycetes</taxon>
        <taxon>Eurotiomycetidae</taxon>
        <taxon>Eurotiales</taxon>
        <taxon>Aspergillaceae</taxon>
        <taxon>Penicillium</taxon>
    </lineage>
</organism>
<protein>
    <submittedName>
        <fullName evidence="2">Uncharacterized protein</fullName>
    </submittedName>
</protein>
<dbReference type="InterPro" id="IPR036188">
    <property type="entry name" value="FAD/NAD-bd_sf"/>
</dbReference>
<gene>
    <name evidence="2" type="ORF">PEBR_06711</name>
</gene>
<evidence type="ECO:0000256" key="1">
    <source>
        <dbReference type="SAM" id="MobiDB-lite"/>
    </source>
</evidence>
<dbReference type="AlphaFoldDB" id="A0A1S9RWA8"/>
<evidence type="ECO:0000313" key="2">
    <source>
        <dbReference type="EMBL" id="OOQ89823.1"/>
    </source>
</evidence>
<name>A0A1S9RWA8_PENBI</name>
<proteinExistence type="predicted"/>